<evidence type="ECO:0000313" key="1">
    <source>
        <dbReference type="EMBL" id="SBS76418.1"/>
    </source>
</evidence>
<reference evidence="1" key="1">
    <citation type="submission" date="2016-03" db="EMBL/GenBank/DDBJ databases">
        <authorList>
            <person name="Ploux O."/>
        </authorList>
    </citation>
    <scope>NUCLEOTIDE SEQUENCE</scope>
    <source>
        <strain evidence="1">UC10</strain>
    </source>
</reference>
<proteinExistence type="predicted"/>
<accession>A0A1Y5PKJ3</accession>
<dbReference type="AlphaFoldDB" id="A0A1Y5PKJ3"/>
<sequence>MLRRRQPGYPSLKTLAKRAIGYSARQARRREASSNFSRLMQKKCSAILCTELSAEQMILSPH</sequence>
<dbReference type="EMBL" id="FLQS01000025">
    <property type="protein sequence ID" value="SBS76418.1"/>
    <property type="molecule type" value="Genomic_DNA"/>
</dbReference>
<evidence type="ECO:0008006" key="2">
    <source>
        <dbReference type="Google" id="ProtNLM"/>
    </source>
</evidence>
<name>A0A1Y5PKJ3_9MYCO</name>
<organism evidence="1">
    <name type="scientific">uncultured Mycobacterium sp</name>
    <dbReference type="NCBI Taxonomy" id="171292"/>
    <lineage>
        <taxon>Bacteria</taxon>
        <taxon>Bacillati</taxon>
        <taxon>Actinomycetota</taxon>
        <taxon>Actinomycetes</taxon>
        <taxon>Mycobacteriales</taxon>
        <taxon>Mycobacteriaceae</taxon>
        <taxon>Mycobacterium</taxon>
        <taxon>environmental samples</taxon>
    </lineage>
</organism>
<gene>
    <name evidence="1" type="ORF">MHPYR_310082</name>
</gene>
<protein>
    <recommendedName>
        <fullName evidence="2">Transposase</fullName>
    </recommendedName>
</protein>